<accession>A0A3E2TPZ2</accession>
<dbReference type="InterPro" id="IPR033747">
    <property type="entry name" value="PurE_ClassI"/>
</dbReference>
<dbReference type="RefSeq" id="WP_015515041.1">
    <property type="nucleotide sequence ID" value="NZ_JAJCNA010000012.1"/>
</dbReference>
<dbReference type="Pfam" id="PF00731">
    <property type="entry name" value="AIRC"/>
    <property type="match status" value="1"/>
</dbReference>
<feature type="binding site" evidence="3 5">
    <location>
        <position position="14"/>
    </location>
    <ligand>
        <name>substrate</name>
    </ligand>
</feature>
<name>A0A3E2TPZ2_9FIRM</name>
<dbReference type="UniPathway" id="UPA00074">
    <property type="reaction ID" value="UER00943"/>
</dbReference>
<evidence type="ECO:0000256" key="5">
    <source>
        <dbReference type="PIRSR" id="PIRSR001338-1"/>
    </source>
</evidence>
<keyword evidence="2 3" id="KW-0413">Isomerase</keyword>
<dbReference type="EC" id="5.4.99.18" evidence="3 4"/>
<protein>
    <recommendedName>
        <fullName evidence="3 4">N5-carboxyaminoimidazole ribonucleotide mutase</fullName>
        <shortName evidence="3 4">N5-CAIR mutase</shortName>
        <ecNumber evidence="3 4">5.4.99.18</ecNumber>
    </recommendedName>
    <alternativeName>
        <fullName evidence="3">5-(carboxyamino)imidazole ribonucleotide mutase</fullName>
    </alternativeName>
</protein>
<dbReference type="HAMAP" id="MF_01929">
    <property type="entry name" value="PurE_classI"/>
    <property type="match status" value="1"/>
</dbReference>
<feature type="domain" description="PurE" evidence="6">
    <location>
        <begin position="3"/>
        <end position="152"/>
    </location>
</feature>
<organism evidence="7 8">
    <name type="scientific">Coprococcus catus</name>
    <dbReference type="NCBI Taxonomy" id="116085"/>
    <lineage>
        <taxon>Bacteria</taxon>
        <taxon>Bacillati</taxon>
        <taxon>Bacillota</taxon>
        <taxon>Clostridia</taxon>
        <taxon>Lachnospirales</taxon>
        <taxon>Lachnospiraceae</taxon>
        <taxon>Coprococcus</taxon>
    </lineage>
</organism>
<evidence type="ECO:0000256" key="4">
    <source>
        <dbReference type="PIRNR" id="PIRNR001338"/>
    </source>
</evidence>
<dbReference type="SMART" id="SM01001">
    <property type="entry name" value="AIRC"/>
    <property type="match status" value="1"/>
</dbReference>
<dbReference type="GO" id="GO:0016829">
    <property type="term" value="F:lyase activity"/>
    <property type="evidence" value="ECO:0007669"/>
    <property type="project" value="UniProtKB-KW"/>
</dbReference>
<dbReference type="GO" id="GO:0006189">
    <property type="term" value="P:'de novo' IMP biosynthetic process"/>
    <property type="evidence" value="ECO:0007669"/>
    <property type="project" value="UniProtKB-UniRule"/>
</dbReference>
<keyword evidence="1 3" id="KW-0658">Purine biosynthesis</keyword>
<comment type="pathway">
    <text evidence="3 4">Purine metabolism; IMP biosynthesis via de novo pathway; 5-amino-1-(5-phospho-D-ribosyl)imidazole-4-carboxylate from 5-amino-1-(5-phospho-D-ribosyl)imidazole (N5-CAIR route): step 2/2.</text>
</comment>
<dbReference type="Gene3D" id="3.40.50.1970">
    <property type="match status" value="1"/>
</dbReference>
<gene>
    <name evidence="3 7" type="primary">purE</name>
    <name evidence="7" type="ORF">DW070_06030</name>
</gene>
<dbReference type="GO" id="GO:0034023">
    <property type="term" value="F:5-(carboxyamino)imidazole ribonucleotide mutase activity"/>
    <property type="evidence" value="ECO:0007669"/>
    <property type="project" value="UniProtKB-UniRule"/>
</dbReference>
<comment type="function">
    <text evidence="3 4">Catalyzes the conversion of N5-carboxyaminoimidazole ribonucleotide (N5-CAIR) to 4-carboxy-5-aminoimidazole ribonucleotide (CAIR).</text>
</comment>
<dbReference type="SUPFAM" id="SSF52255">
    <property type="entry name" value="N5-CAIR mutase (phosphoribosylaminoimidazole carboxylase, PurE)"/>
    <property type="match status" value="1"/>
</dbReference>
<evidence type="ECO:0000256" key="1">
    <source>
        <dbReference type="ARBA" id="ARBA00022755"/>
    </source>
</evidence>
<dbReference type="NCBIfam" id="TIGR01162">
    <property type="entry name" value="purE"/>
    <property type="match status" value="1"/>
</dbReference>
<dbReference type="InterPro" id="IPR024694">
    <property type="entry name" value="PurE_prokaryotes"/>
</dbReference>
<feature type="binding site" evidence="3 5">
    <location>
        <position position="41"/>
    </location>
    <ligand>
        <name>substrate</name>
    </ligand>
</feature>
<dbReference type="PANTHER" id="PTHR23046">
    <property type="entry name" value="PHOSPHORIBOSYLAMINOIMIDAZOLE CARBOXYLASE CATALYTIC SUBUNIT"/>
    <property type="match status" value="1"/>
</dbReference>
<keyword evidence="7" id="KW-0456">Lyase</keyword>
<sequence>MSVKVGIIMGSDSDLPVMSKAAEILDELQVPYELTIVSAHRTPDRLCEYAKTAEEKGLSVIIAGAGGAAHLPGMTAAMTVLPVIGVPVQTKALGGVDSLYSIVQMPPGIPVATVAINGAQNAGLLAAKILATEDAALRERLKAYSSKLEQTVLNKADKLEHIGYEAYLKEM</sequence>
<comment type="catalytic activity">
    <reaction evidence="3 4">
        <text>5-carboxyamino-1-(5-phospho-D-ribosyl)imidazole + H(+) = 5-amino-1-(5-phospho-D-ribosyl)imidazole-4-carboxylate</text>
        <dbReference type="Rhea" id="RHEA:13193"/>
        <dbReference type="ChEBI" id="CHEBI:15378"/>
        <dbReference type="ChEBI" id="CHEBI:58730"/>
        <dbReference type="ChEBI" id="CHEBI:77657"/>
        <dbReference type="EC" id="5.4.99.18"/>
    </reaction>
</comment>
<dbReference type="EMBL" id="QVEP01000010">
    <property type="protein sequence ID" value="RGB80582.1"/>
    <property type="molecule type" value="Genomic_DNA"/>
</dbReference>
<dbReference type="PIRSF" id="PIRSF001338">
    <property type="entry name" value="AIR_carboxylase"/>
    <property type="match status" value="1"/>
</dbReference>
<reference evidence="7 8" key="1">
    <citation type="submission" date="2018-08" db="EMBL/GenBank/DDBJ databases">
        <title>A genome reference for cultivated species of the human gut microbiota.</title>
        <authorList>
            <person name="Zou Y."/>
            <person name="Xue W."/>
            <person name="Luo G."/>
        </authorList>
    </citation>
    <scope>NUCLEOTIDE SEQUENCE [LARGE SCALE GENOMIC DNA]</scope>
    <source>
        <strain evidence="7 8">AF45-17</strain>
    </source>
</reference>
<comment type="caution">
    <text evidence="7">The sequence shown here is derived from an EMBL/GenBank/DDBJ whole genome shotgun (WGS) entry which is preliminary data.</text>
</comment>
<dbReference type="InterPro" id="IPR000031">
    <property type="entry name" value="PurE_dom"/>
</dbReference>
<dbReference type="PANTHER" id="PTHR23046:SF2">
    <property type="entry name" value="PHOSPHORIBOSYLAMINOIMIDAZOLE CARBOXYLASE"/>
    <property type="match status" value="1"/>
</dbReference>
<evidence type="ECO:0000256" key="2">
    <source>
        <dbReference type="ARBA" id="ARBA00023235"/>
    </source>
</evidence>
<comment type="similarity">
    <text evidence="3">Belongs to the AIR carboxylase family. Class I subfamily.</text>
</comment>
<evidence type="ECO:0000256" key="3">
    <source>
        <dbReference type="HAMAP-Rule" id="MF_01929"/>
    </source>
</evidence>
<dbReference type="AlphaFoldDB" id="A0A3E2TPZ2"/>
<evidence type="ECO:0000313" key="7">
    <source>
        <dbReference type="EMBL" id="RGB80582.1"/>
    </source>
</evidence>
<dbReference type="Proteomes" id="UP000260773">
    <property type="component" value="Unassembled WGS sequence"/>
</dbReference>
<evidence type="ECO:0000313" key="8">
    <source>
        <dbReference type="Proteomes" id="UP000260773"/>
    </source>
</evidence>
<proteinExistence type="inferred from homology"/>
<feature type="binding site" evidence="3 5">
    <location>
        <position position="11"/>
    </location>
    <ligand>
        <name>substrate</name>
    </ligand>
</feature>
<evidence type="ECO:0000259" key="6">
    <source>
        <dbReference type="SMART" id="SM01001"/>
    </source>
</evidence>